<feature type="chain" id="PRO_5018684969" description="Ig-like domain-containing protein" evidence="11">
    <location>
        <begin position="21"/>
        <end position="155"/>
    </location>
</feature>
<dbReference type="InterPro" id="IPR051713">
    <property type="entry name" value="T-cell_Activation_Regulation"/>
</dbReference>
<keyword evidence="14" id="KW-1185">Reference proteome</keyword>
<dbReference type="GO" id="GO:0006955">
    <property type="term" value="P:immune response"/>
    <property type="evidence" value="ECO:0007669"/>
    <property type="project" value="TreeGrafter"/>
</dbReference>
<dbReference type="InterPro" id="IPR013106">
    <property type="entry name" value="Ig_V-set"/>
</dbReference>
<evidence type="ECO:0000256" key="9">
    <source>
        <dbReference type="ARBA" id="ARBA00023180"/>
    </source>
</evidence>
<dbReference type="PROSITE" id="PS50835">
    <property type="entry name" value="IG_LIKE"/>
    <property type="match status" value="1"/>
</dbReference>
<dbReference type="PANTHER" id="PTHR25466:SF3">
    <property type="entry name" value="PROGRAMMED CELL DEATH 1 LIGAND 1"/>
    <property type="match status" value="1"/>
</dbReference>
<dbReference type="InterPro" id="IPR013783">
    <property type="entry name" value="Ig-like_fold"/>
</dbReference>
<dbReference type="GO" id="GO:0007166">
    <property type="term" value="P:cell surface receptor signaling pathway"/>
    <property type="evidence" value="ECO:0007669"/>
    <property type="project" value="TreeGrafter"/>
</dbReference>
<organism evidence="13 14">
    <name type="scientific">Monopterus albus</name>
    <name type="common">Swamp eel</name>
    <dbReference type="NCBI Taxonomy" id="43700"/>
    <lineage>
        <taxon>Eukaryota</taxon>
        <taxon>Metazoa</taxon>
        <taxon>Chordata</taxon>
        <taxon>Craniata</taxon>
        <taxon>Vertebrata</taxon>
        <taxon>Euteleostomi</taxon>
        <taxon>Actinopterygii</taxon>
        <taxon>Neopterygii</taxon>
        <taxon>Teleostei</taxon>
        <taxon>Neoteleostei</taxon>
        <taxon>Acanthomorphata</taxon>
        <taxon>Anabantaria</taxon>
        <taxon>Synbranchiformes</taxon>
        <taxon>Synbranchidae</taxon>
        <taxon>Monopterus</taxon>
    </lineage>
</organism>
<dbReference type="Pfam" id="PF07686">
    <property type="entry name" value="V-set"/>
    <property type="match status" value="1"/>
</dbReference>
<dbReference type="STRING" id="43700.ENSMALP00000000815"/>
<comment type="subcellular location">
    <subcellularLocation>
        <location evidence="1">Cell membrane</location>
        <topology evidence="1">Single-pass type I membrane protein</topology>
    </subcellularLocation>
</comment>
<dbReference type="GO" id="GO:0042130">
    <property type="term" value="P:negative regulation of T cell proliferation"/>
    <property type="evidence" value="ECO:0007669"/>
    <property type="project" value="TreeGrafter"/>
</dbReference>
<dbReference type="PANTHER" id="PTHR25466">
    <property type="entry name" value="T-LYMPHOCYTE ACTIVATION ANTIGEN"/>
    <property type="match status" value="1"/>
</dbReference>
<evidence type="ECO:0000256" key="6">
    <source>
        <dbReference type="ARBA" id="ARBA00023136"/>
    </source>
</evidence>
<keyword evidence="8" id="KW-0675">Receptor</keyword>
<feature type="signal peptide" evidence="11">
    <location>
        <begin position="1"/>
        <end position="20"/>
    </location>
</feature>
<keyword evidence="2" id="KW-1003">Cell membrane</keyword>
<keyword evidence="6" id="KW-0472">Membrane</keyword>
<evidence type="ECO:0000256" key="2">
    <source>
        <dbReference type="ARBA" id="ARBA00022475"/>
    </source>
</evidence>
<evidence type="ECO:0000256" key="10">
    <source>
        <dbReference type="ARBA" id="ARBA00023319"/>
    </source>
</evidence>
<sequence length="155" mass="17322">LLVFPHLIFTLRLWSSLSLCVSSTGTCVVKVAQSSYQAEEDGDVTLEWTFTTTAHSSSDSLFIFCSLLTVHKELVLFRLHEGVEVPESQDKQFSGRVQWDTDVLREGRLRLHVSRLRTEDSGVYLCEVSTGNSALTAVTSASQVSRLSETFLFDQ</sequence>
<dbReference type="GO" id="GO:0031295">
    <property type="term" value="P:T cell costimulation"/>
    <property type="evidence" value="ECO:0007669"/>
    <property type="project" value="TreeGrafter"/>
</dbReference>
<evidence type="ECO:0000256" key="3">
    <source>
        <dbReference type="ARBA" id="ARBA00022692"/>
    </source>
</evidence>
<reference evidence="13" key="2">
    <citation type="submission" date="2025-09" db="UniProtKB">
        <authorList>
            <consortium name="Ensembl"/>
        </authorList>
    </citation>
    <scope>IDENTIFICATION</scope>
</reference>
<evidence type="ECO:0000259" key="12">
    <source>
        <dbReference type="PROSITE" id="PS50835"/>
    </source>
</evidence>
<accession>A0A3Q3PZA5</accession>
<evidence type="ECO:0000256" key="4">
    <source>
        <dbReference type="ARBA" id="ARBA00022729"/>
    </source>
</evidence>
<keyword evidence="9" id="KW-0325">Glycoprotein</keyword>
<reference evidence="13" key="1">
    <citation type="submission" date="2025-08" db="UniProtKB">
        <authorList>
            <consortium name="Ensembl"/>
        </authorList>
    </citation>
    <scope>IDENTIFICATION</scope>
</reference>
<keyword evidence="3" id="KW-0812">Transmembrane</keyword>
<dbReference type="GO" id="GO:0009897">
    <property type="term" value="C:external side of plasma membrane"/>
    <property type="evidence" value="ECO:0007669"/>
    <property type="project" value="TreeGrafter"/>
</dbReference>
<evidence type="ECO:0000256" key="7">
    <source>
        <dbReference type="ARBA" id="ARBA00023157"/>
    </source>
</evidence>
<dbReference type="Ensembl" id="ENSMALT00000000853.1">
    <property type="protein sequence ID" value="ENSMALP00000000815.1"/>
    <property type="gene ID" value="ENSMALG00000000626.1"/>
</dbReference>
<dbReference type="Proteomes" id="UP000261600">
    <property type="component" value="Unplaced"/>
</dbReference>
<name>A0A3Q3PZA5_MONAL</name>
<keyword evidence="10" id="KW-0393">Immunoglobulin domain</keyword>
<dbReference type="SUPFAM" id="SSF48726">
    <property type="entry name" value="Immunoglobulin"/>
    <property type="match status" value="1"/>
</dbReference>
<dbReference type="InterPro" id="IPR036179">
    <property type="entry name" value="Ig-like_dom_sf"/>
</dbReference>
<dbReference type="InterPro" id="IPR007110">
    <property type="entry name" value="Ig-like_dom"/>
</dbReference>
<evidence type="ECO:0000313" key="13">
    <source>
        <dbReference type="Ensembl" id="ENSMALP00000000815.1"/>
    </source>
</evidence>
<dbReference type="GO" id="GO:0071222">
    <property type="term" value="P:cellular response to lipopolysaccharide"/>
    <property type="evidence" value="ECO:0007669"/>
    <property type="project" value="TreeGrafter"/>
</dbReference>
<keyword evidence="4 11" id="KW-0732">Signal</keyword>
<evidence type="ECO:0000256" key="5">
    <source>
        <dbReference type="ARBA" id="ARBA00022989"/>
    </source>
</evidence>
<evidence type="ECO:0000256" key="8">
    <source>
        <dbReference type="ARBA" id="ARBA00023170"/>
    </source>
</evidence>
<keyword evidence="7" id="KW-1015">Disulfide bond</keyword>
<evidence type="ECO:0000256" key="1">
    <source>
        <dbReference type="ARBA" id="ARBA00004251"/>
    </source>
</evidence>
<protein>
    <recommendedName>
        <fullName evidence="12">Ig-like domain-containing protein</fullName>
    </recommendedName>
</protein>
<keyword evidence="5" id="KW-1133">Transmembrane helix</keyword>
<proteinExistence type="predicted"/>
<evidence type="ECO:0000256" key="11">
    <source>
        <dbReference type="SAM" id="SignalP"/>
    </source>
</evidence>
<dbReference type="AlphaFoldDB" id="A0A3Q3PZA5"/>
<feature type="domain" description="Ig-like" evidence="12">
    <location>
        <begin position="5"/>
        <end position="142"/>
    </location>
</feature>
<dbReference type="Gene3D" id="2.60.40.10">
    <property type="entry name" value="Immunoglobulins"/>
    <property type="match status" value="1"/>
</dbReference>
<dbReference type="GO" id="GO:0042102">
    <property type="term" value="P:positive regulation of T cell proliferation"/>
    <property type="evidence" value="ECO:0007669"/>
    <property type="project" value="TreeGrafter"/>
</dbReference>
<evidence type="ECO:0000313" key="14">
    <source>
        <dbReference type="Proteomes" id="UP000261600"/>
    </source>
</evidence>